<accession>A0A3M0C708</accession>
<dbReference type="SUPFAM" id="SSF47226">
    <property type="entry name" value="Histidine-containing phosphotransfer domain, HPT domain"/>
    <property type="match status" value="1"/>
</dbReference>
<evidence type="ECO:0000313" key="1">
    <source>
        <dbReference type="EMBL" id="RMB02869.1"/>
    </source>
</evidence>
<dbReference type="InterPro" id="IPR036641">
    <property type="entry name" value="HPT_dom_sf"/>
</dbReference>
<dbReference type="GO" id="GO:0000160">
    <property type="term" value="P:phosphorelay signal transduction system"/>
    <property type="evidence" value="ECO:0007669"/>
    <property type="project" value="InterPro"/>
</dbReference>
<evidence type="ECO:0008006" key="3">
    <source>
        <dbReference type="Google" id="ProtNLM"/>
    </source>
</evidence>
<dbReference type="RefSeq" id="WP_121939860.1">
    <property type="nucleotide sequence ID" value="NZ_REFR01000014.1"/>
</dbReference>
<gene>
    <name evidence="1" type="ORF">BXY39_3221</name>
</gene>
<protein>
    <recommendedName>
        <fullName evidence="3">Hpt domain-containing protein</fullName>
    </recommendedName>
</protein>
<organism evidence="1 2">
    <name type="scientific">Eilatimonas milleporae</name>
    <dbReference type="NCBI Taxonomy" id="911205"/>
    <lineage>
        <taxon>Bacteria</taxon>
        <taxon>Pseudomonadati</taxon>
        <taxon>Pseudomonadota</taxon>
        <taxon>Alphaproteobacteria</taxon>
        <taxon>Kordiimonadales</taxon>
        <taxon>Kordiimonadaceae</taxon>
        <taxon>Eilatimonas</taxon>
    </lineage>
</organism>
<keyword evidence="2" id="KW-1185">Reference proteome</keyword>
<name>A0A3M0C708_9PROT</name>
<sequence length="133" mass="14352">MTDFGDDAELAGQYVAWTKNALVEMRDINEMLIATEPSDALPADMIDSLYGLSHNIKGMGASFDYGLMTEIGASLCLYLKKRPDGTSYDGDLVTSHLKAFEVVIDNDIRGLGGEKGQAVIARLKQLVGDAIHA</sequence>
<reference evidence="1 2" key="1">
    <citation type="submission" date="2018-10" db="EMBL/GenBank/DDBJ databases">
        <title>Genomic Encyclopedia of Archaeal and Bacterial Type Strains, Phase II (KMG-II): from individual species to whole genera.</title>
        <authorList>
            <person name="Goeker M."/>
        </authorList>
    </citation>
    <scope>NUCLEOTIDE SEQUENCE [LARGE SCALE GENOMIC DNA]</scope>
    <source>
        <strain evidence="1 2">DSM 25217</strain>
    </source>
</reference>
<comment type="caution">
    <text evidence="1">The sequence shown here is derived from an EMBL/GenBank/DDBJ whole genome shotgun (WGS) entry which is preliminary data.</text>
</comment>
<dbReference type="InParanoid" id="A0A3M0C708"/>
<dbReference type="Proteomes" id="UP000271227">
    <property type="component" value="Unassembled WGS sequence"/>
</dbReference>
<dbReference type="EMBL" id="REFR01000014">
    <property type="protein sequence ID" value="RMB02869.1"/>
    <property type="molecule type" value="Genomic_DNA"/>
</dbReference>
<proteinExistence type="predicted"/>
<evidence type="ECO:0000313" key="2">
    <source>
        <dbReference type="Proteomes" id="UP000271227"/>
    </source>
</evidence>
<dbReference type="OrthoDB" id="9786548at2"/>
<dbReference type="AlphaFoldDB" id="A0A3M0C708"/>